<dbReference type="SUPFAM" id="SSF88659">
    <property type="entry name" value="Sigma3 and sigma4 domains of RNA polymerase sigma factors"/>
    <property type="match status" value="1"/>
</dbReference>
<accession>A0A5S9F2G0</accession>
<protein>
    <recommendedName>
        <fullName evidence="1">RNA polymerase sigma factor 70 region 4 type 2 domain-containing protein</fullName>
    </recommendedName>
</protein>
<reference evidence="2 3" key="1">
    <citation type="submission" date="2019-08" db="EMBL/GenBank/DDBJ databases">
        <title>Complete genome sequence of Candidatus Uab amorphum.</title>
        <authorList>
            <person name="Shiratori T."/>
            <person name="Suzuki S."/>
            <person name="Kakizawa Y."/>
            <person name="Ishida K."/>
        </authorList>
    </citation>
    <scope>NUCLEOTIDE SEQUENCE [LARGE SCALE GENOMIC DNA]</scope>
    <source>
        <strain evidence="2 3">SRT547</strain>
    </source>
</reference>
<evidence type="ECO:0000313" key="2">
    <source>
        <dbReference type="EMBL" id="BBM82354.1"/>
    </source>
</evidence>
<dbReference type="GO" id="GO:0016987">
    <property type="term" value="F:sigma factor activity"/>
    <property type="evidence" value="ECO:0007669"/>
    <property type="project" value="InterPro"/>
</dbReference>
<name>A0A5S9F2G0_UABAM</name>
<dbReference type="AlphaFoldDB" id="A0A5S9F2G0"/>
<dbReference type="InterPro" id="IPR036388">
    <property type="entry name" value="WH-like_DNA-bd_sf"/>
</dbReference>
<sequence length="72" mass="8400">MNKRLLEVLQKQPKQQRIAFILCEVGGFTYKEIAQEMNISVGAVGRYISNVRQELFQVAQRENIDFELRISL</sequence>
<keyword evidence="3" id="KW-1185">Reference proteome</keyword>
<evidence type="ECO:0000313" key="3">
    <source>
        <dbReference type="Proteomes" id="UP000326354"/>
    </source>
</evidence>
<organism evidence="2 3">
    <name type="scientific">Uabimicrobium amorphum</name>
    <dbReference type="NCBI Taxonomy" id="2596890"/>
    <lineage>
        <taxon>Bacteria</taxon>
        <taxon>Pseudomonadati</taxon>
        <taxon>Planctomycetota</taxon>
        <taxon>Candidatus Uabimicrobiia</taxon>
        <taxon>Candidatus Uabimicrobiales</taxon>
        <taxon>Candidatus Uabimicrobiaceae</taxon>
        <taxon>Candidatus Uabimicrobium</taxon>
    </lineage>
</organism>
<dbReference type="KEGG" id="uam:UABAM_00697"/>
<dbReference type="InterPro" id="IPR013249">
    <property type="entry name" value="RNA_pol_sigma70_r4_t2"/>
</dbReference>
<evidence type="ECO:0000259" key="1">
    <source>
        <dbReference type="Pfam" id="PF08281"/>
    </source>
</evidence>
<dbReference type="GO" id="GO:0006352">
    <property type="term" value="P:DNA-templated transcription initiation"/>
    <property type="evidence" value="ECO:0007669"/>
    <property type="project" value="InterPro"/>
</dbReference>
<dbReference type="Proteomes" id="UP000326354">
    <property type="component" value="Chromosome"/>
</dbReference>
<dbReference type="InterPro" id="IPR013324">
    <property type="entry name" value="RNA_pol_sigma_r3/r4-like"/>
</dbReference>
<feature type="domain" description="RNA polymerase sigma factor 70 region 4 type 2" evidence="1">
    <location>
        <begin position="4"/>
        <end position="55"/>
    </location>
</feature>
<dbReference type="Gene3D" id="1.10.10.10">
    <property type="entry name" value="Winged helix-like DNA-binding domain superfamily/Winged helix DNA-binding domain"/>
    <property type="match status" value="1"/>
</dbReference>
<proteinExistence type="predicted"/>
<dbReference type="RefSeq" id="WP_173013112.1">
    <property type="nucleotide sequence ID" value="NZ_AP019860.1"/>
</dbReference>
<dbReference type="EMBL" id="AP019860">
    <property type="protein sequence ID" value="BBM82354.1"/>
    <property type="molecule type" value="Genomic_DNA"/>
</dbReference>
<dbReference type="Pfam" id="PF08281">
    <property type="entry name" value="Sigma70_r4_2"/>
    <property type="match status" value="1"/>
</dbReference>
<gene>
    <name evidence="2" type="ORF">UABAM_00697</name>
</gene>
<dbReference type="GO" id="GO:0003677">
    <property type="term" value="F:DNA binding"/>
    <property type="evidence" value="ECO:0007669"/>
    <property type="project" value="InterPro"/>
</dbReference>